<evidence type="ECO:0000313" key="1">
    <source>
        <dbReference type="EMBL" id="GFJ96018.1"/>
    </source>
</evidence>
<dbReference type="SUPFAM" id="SSF53474">
    <property type="entry name" value="alpha/beta-Hydrolases"/>
    <property type="match status" value="1"/>
</dbReference>
<accession>A0A6V8LMC9</accession>
<dbReference type="RefSeq" id="WP_173085472.1">
    <property type="nucleotide sequence ID" value="NZ_BAABJB010000050.1"/>
</dbReference>
<protein>
    <recommendedName>
        <fullName evidence="3">Alpha/beta hydrolase</fullName>
    </recommendedName>
</protein>
<dbReference type="AlphaFoldDB" id="A0A6V8LMC9"/>
<comment type="caution">
    <text evidence="1">The sequence shown here is derived from an EMBL/GenBank/DDBJ whole genome shotgun (WGS) entry which is preliminary data.</text>
</comment>
<keyword evidence="2" id="KW-1185">Reference proteome</keyword>
<name>A0A6V8LMC9_9ACTN</name>
<reference evidence="1 2" key="2">
    <citation type="submission" date="2020-03" db="EMBL/GenBank/DDBJ databases">
        <authorList>
            <person name="Ichikawa N."/>
            <person name="Kimura A."/>
            <person name="Kitahashi Y."/>
            <person name="Uohara A."/>
        </authorList>
    </citation>
    <scope>NUCLEOTIDE SEQUENCE [LARGE SCALE GENOMIC DNA]</scope>
    <source>
        <strain evidence="1 2">NBRC 108638</strain>
    </source>
</reference>
<evidence type="ECO:0000313" key="2">
    <source>
        <dbReference type="Proteomes" id="UP000482960"/>
    </source>
</evidence>
<reference evidence="1 2" key="1">
    <citation type="submission" date="2020-03" db="EMBL/GenBank/DDBJ databases">
        <title>Whole genome shotgun sequence of Phytohabitans rumicis NBRC 108638.</title>
        <authorList>
            <person name="Komaki H."/>
            <person name="Tamura T."/>
        </authorList>
    </citation>
    <scope>NUCLEOTIDE SEQUENCE [LARGE SCALE GENOMIC DNA]</scope>
    <source>
        <strain evidence="1 2">NBRC 108638</strain>
    </source>
</reference>
<dbReference type="InterPro" id="IPR029058">
    <property type="entry name" value="AB_hydrolase_fold"/>
</dbReference>
<evidence type="ECO:0008006" key="3">
    <source>
        <dbReference type="Google" id="ProtNLM"/>
    </source>
</evidence>
<gene>
    <name evidence="1" type="ORF">Prum_096600</name>
</gene>
<proteinExistence type="predicted"/>
<organism evidence="1 2">
    <name type="scientific">Phytohabitans rumicis</name>
    <dbReference type="NCBI Taxonomy" id="1076125"/>
    <lineage>
        <taxon>Bacteria</taxon>
        <taxon>Bacillati</taxon>
        <taxon>Actinomycetota</taxon>
        <taxon>Actinomycetes</taxon>
        <taxon>Micromonosporales</taxon>
        <taxon>Micromonosporaceae</taxon>
    </lineage>
</organism>
<dbReference type="Gene3D" id="3.40.50.1820">
    <property type="entry name" value="alpha/beta hydrolase"/>
    <property type="match status" value="1"/>
</dbReference>
<dbReference type="EMBL" id="BLPG01000002">
    <property type="protein sequence ID" value="GFJ96018.1"/>
    <property type="molecule type" value="Genomic_DNA"/>
</dbReference>
<dbReference type="Proteomes" id="UP000482960">
    <property type="component" value="Unassembled WGS sequence"/>
</dbReference>
<sequence>MADAVVIPGRMFGPASGMLMYAADVAERRDGTLHRHWWSKESPSPFDPPIERWVRDEVAPLLDKVGGRPLLIAKSLGSNAAALAAERSLPAVWLTPVLNVSWVPAALARATAPLLLVGGTADKLWDGALARRLTPHVFEVPDADHGMYVPGPLTDSIAVLGRMVVAVEEFLDEIAWPPR</sequence>